<dbReference type="GO" id="GO:0016757">
    <property type="term" value="F:glycosyltransferase activity"/>
    <property type="evidence" value="ECO:0007669"/>
    <property type="project" value="UniProtKB-KW"/>
</dbReference>
<dbReference type="CDD" id="cd03804">
    <property type="entry name" value="GT4_WbaZ-like"/>
    <property type="match status" value="1"/>
</dbReference>
<reference evidence="3" key="2">
    <citation type="submission" date="2015-02" db="EMBL/GenBank/DDBJ databases">
        <title>The capsule biosynthesis cluster of Klebsiella pneumoniae ST15 NDM-1 bearing Outbreak Lineage 1.</title>
        <authorList>
            <person name="Chung H."/>
            <person name="Baker S."/>
            <person name="Thomson N.R."/>
        </authorList>
    </citation>
    <scope>NUCLEOTIDE SEQUENCE</scope>
    <source>
        <strain evidence="3">ST15</strain>
    </source>
</reference>
<dbReference type="InterPro" id="IPR001296">
    <property type="entry name" value="Glyco_trans_1"/>
</dbReference>
<dbReference type="PANTHER" id="PTHR45947">
    <property type="entry name" value="SULFOQUINOVOSYL TRANSFERASE SQD2"/>
    <property type="match status" value="1"/>
</dbReference>
<reference evidence="4 5" key="3">
    <citation type="submission" date="2018-08" db="EMBL/GenBank/DDBJ databases">
        <authorList>
            <consortium name="Pathogen Informatics"/>
        </authorList>
    </citation>
    <scope>NUCLEOTIDE SEQUENCE [LARGE SCALE GENOMIC DNA]</scope>
    <source>
        <strain evidence="4 5">EuSCAPE_HU047</strain>
    </source>
</reference>
<evidence type="ECO:0000259" key="1">
    <source>
        <dbReference type="Pfam" id="PF00534"/>
    </source>
</evidence>
<evidence type="ECO:0000313" key="3">
    <source>
        <dbReference type="EMBL" id="CEK42939.1"/>
    </source>
</evidence>
<evidence type="ECO:0000259" key="2">
    <source>
        <dbReference type="Pfam" id="PF13439"/>
    </source>
</evidence>
<dbReference type="Gene3D" id="3.40.50.2000">
    <property type="entry name" value="Glycogen Phosphorylase B"/>
    <property type="match status" value="2"/>
</dbReference>
<dbReference type="Proteomes" id="UP000258253">
    <property type="component" value="Unassembled WGS sequence"/>
</dbReference>
<gene>
    <name evidence="3" type="primary">glycosyl-transferase</name>
    <name evidence="4" type="synonym">probable wbaZ</name>
    <name evidence="4" type="ORF">SAMEA3538828_00122</name>
</gene>
<feature type="domain" description="Glycosyltransferase subfamily 4-like N-terminal" evidence="2">
    <location>
        <begin position="45"/>
        <end position="196"/>
    </location>
</feature>
<dbReference type="InterPro" id="IPR028098">
    <property type="entry name" value="Glyco_trans_4-like_N"/>
</dbReference>
<protein>
    <submittedName>
        <fullName evidence="3">Glycosyl-transferase protein</fullName>
    </submittedName>
    <submittedName>
        <fullName evidence="4">Glycosyltransferase</fullName>
        <ecNumber evidence="4">2.4.1.57</ecNumber>
    </submittedName>
</protein>
<dbReference type="Pfam" id="PF00534">
    <property type="entry name" value="Glycos_transf_1"/>
    <property type="match status" value="1"/>
</dbReference>
<dbReference type="PATRIC" id="fig|573.1366.peg.3489"/>
<keyword evidence="4" id="KW-0328">Glycosyltransferase</keyword>
<evidence type="ECO:0000313" key="5">
    <source>
        <dbReference type="Proteomes" id="UP000258253"/>
    </source>
</evidence>
<dbReference type="EMBL" id="ULCI01000001">
    <property type="protein sequence ID" value="SYR26478.1"/>
    <property type="molecule type" value="Genomic_DNA"/>
</dbReference>
<dbReference type="SUPFAM" id="SSF53756">
    <property type="entry name" value="UDP-Glycosyltransferase/glycogen phosphorylase"/>
    <property type="match status" value="1"/>
</dbReference>
<reference evidence="3" key="1">
    <citation type="submission" date="2014-12" db="EMBL/GenBank/DDBJ databases">
        <authorList>
            <person name="Aslett M."/>
        </authorList>
    </citation>
    <scope>NUCLEOTIDE SEQUENCE</scope>
    <source>
        <strain evidence="3">ST15</strain>
    </source>
</reference>
<dbReference type="EC" id="2.4.1.57" evidence="4"/>
<evidence type="ECO:0000313" key="4">
    <source>
        <dbReference type="EMBL" id="SYR26478.1"/>
    </source>
</evidence>
<sequence>MKTQLDVGIICDWLVTYAGSEKVVAEFIKLYPTAELYSVVDFLSDENRAHFNNKKAKTTFIQKLPKAQKKYKNYLPLMPLAIEQLDVSKHDIILSSSHAVSKGVLTGPDQLHISYVHSPIRYAWDLQHQYLKEAGLDNGFKGMMAKWLLHKMRLWDYRTSNGVDHFIANSHFIARRIKKVYGRDADVIYPPVDVERFNLCETKDNYYLTASRMVPYKRIDLIVEAFSHMPDKKLIVIGDGPEMKKIKSRATKNIEILGYQSDQIMQDYMQKAKAFVFAAEEDFGITPVEAQACGTPVIAFGKGGALETIVSLNNQKPTGVFFKEQKLKDIIDAVNIFEANEQVFDYNICRDNALRFSVQRFNEEIESYITKKHLDFVSKKKYNF</sequence>
<dbReference type="PANTHER" id="PTHR45947:SF3">
    <property type="entry name" value="SULFOQUINOVOSYL TRANSFERASE SQD2"/>
    <property type="match status" value="1"/>
</dbReference>
<dbReference type="AlphaFoldDB" id="A0A0B6XKC3"/>
<dbReference type="RefSeq" id="WP_020324329.1">
    <property type="nucleotide sequence ID" value="NZ_BDLH01000127.1"/>
</dbReference>
<accession>A0A0B6XKC3</accession>
<proteinExistence type="predicted"/>
<dbReference type="EMBL" id="LN714331">
    <property type="protein sequence ID" value="CEK42939.1"/>
    <property type="molecule type" value="Genomic_DNA"/>
</dbReference>
<name>A0A0B6XKC3_KLEPN</name>
<dbReference type="InterPro" id="IPR050194">
    <property type="entry name" value="Glycosyltransferase_grp1"/>
</dbReference>
<organism evidence="3">
    <name type="scientific">Klebsiella pneumoniae</name>
    <dbReference type="NCBI Taxonomy" id="573"/>
    <lineage>
        <taxon>Bacteria</taxon>
        <taxon>Pseudomonadati</taxon>
        <taxon>Pseudomonadota</taxon>
        <taxon>Gammaproteobacteria</taxon>
        <taxon>Enterobacterales</taxon>
        <taxon>Enterobacteriaceae</taxon>
        <taxon>Klebsiella/Raoultella group</taxon>
        <taxon>Klebsiella</taxon>
        <taxon>Klebsiella pneumoniae complex</taxon>
    </lineage>
</organism>
<feature type="domain" description="Glycosyl transferase family 1" evidence="1">
    <location>
        <begin position="201"/>
        <end position="341"/>
    </location>
</feature>
<dbReference type="Pfam" id="PF13439">
    <property type="entry name" value="Glyco_transf_4"/>
    <property type="match status" value="1"/>
</dbReference>
<keyword evidence="3" id="KW-0808">Transferase</keyword>